<dbReference type="SUPFAM" id="SSF53850">
    <property type="entry name" value="Periplasmic binding protein-like II"/>
    <property type="match status" value="1"/>
</dbReference>
<dbReference type="EMBL" id="BAAASL010000006">
    <property type="protein sequence ID" value="GAA2713480.1"/>
    <property type="molecule type" value="Genomic_DNA"/>
</dbReference>
<dbReference type="InterPro" id="IPR000847">
    <property type="entry name" value="LysR_HTH_N"/>
</dbReference>
<dbReference type="Pfam" id="PF00126">
    <property type="entry name" value="HTH_1"/>
    <property type="match status" value="1"/>
</dbReference>
<feature type="domain" description="HTH lysR-type" evidence="5">
    <location>
        <begin position="2"/>
        <end position="59"/>
    </location>
</feature>
<dbReference type="PANTHER" id="PTHR30346">
    <property type="entry name" value="TRANSCRIPTIONAL DUAL REGULATOR HCAR-RELATED"/>
    <property type="match status" value="1"/>
</dbReference>
<dbReference type="InterPro" id="IPR036388">
    <property type="entry name" value="WH-like_DNA-bd_sf"/>
</dbReference>
<comment type="similarity">
    <text evidence="1">Belongs to the LysR transcriptional regulatory family.</text>
</comment>
<keyword evidence="7" id="KW-1185">Reference proteome</keyword>
<dbReference type="PANTHER" id="PTHR30346:SF29">
    <property type="entry name" value="LYSR SUBSTRATE-BINDING"/>
    <property type="match status" value="1"/>
</dbReference>
<dbReference type="CDD" id="cd08423">
    <property type="entry name" value="PBP2_LTTR_like_6"/>
    <property type="match status" value="1"/>
</dbReference>
<dbReference type="PROSITE" id="PS50931">
    <property type="entry name" value="HTH_LYSR"/>
    <property type="match status" value="1"/>
</dbReference>
<sequence length="304" mass="32741">MLDLARLRALYAVSVHGTVTAAADALGYTPSAVSQAIAKLERETRTTLLERRGRGVALTDAAERLAATAKDVLAIVERAETDLEERRGLPAGRLMVGAFPSAARGLLPSVLAALGREHPAVDARLMEVEPHLSVGLVEQGVLDVAVAFEWDVAPLPAPDGLQRAPIGEDLCDLLVPQDHPLAERSPVLPADLAHQRWISQQPGSVCYDWLVRTLRASGSEPDLAYQATENHTHIALVAAGLGIAVAPRLGRGPLPPGVVAVPVEPVPVRRLFAYWRTGTTRRPAIRETVRLLSAHWHERELGEQ</sequence>
<dbReference type="SUPFAM" id="SSF46785">
    <property type="entry name" value="Winged helix' DNA-binding domain"/>
    <property type="match status" value="1"/>
</dbReference>
<dbReference type="RefSeq" id="WP_344434441.1">
    <property type="nucleotide sequence ID" value="NZ_BAAASL010000006.1"/>
</dbReference>
<evidence type="ECO:0000256" key="2">
    <source>
        <dbReference type="ARBA" id="ARBA00023015"/>
    </source>
</evidence>
<evidence type="ECO:0000256" key="1">
    <source>
        <dbReference type="ARBA" id="ARBA00009437"/>
    </source>
</evidence>
<evidence type="ECO:0000256" key="3">
    <source>
        <dbReference type="ARBA" id="ARBA00023125"/>
    </source>
</evidence>
<evidence type="ECO:0000259" key="5">
    <source>
        <dbReference type="PROSITE" id="PS50931"/>
    </source>
</evidence>
<dbReference type="Gene3D" id="3.40.190.10">
    <property type="entry name" value="Periplasmic binding protein-like II"/>
    <property type="match status" value="2"/>
</dbReference>
<name>A0ABN3TPX5_9ACTN</name>
<keyword evidence="3" id="KW-0238">DNA-binding</keyword>
<evidence type="ECO:0000313" key="6">
    <source>
        <dbReference type="EMBL" id="GAA2713480.1"/>
    </source>
</evidence>
<dbReference type="Proteomes" id="UP001500886">
    <property type="component" value="Unassembled WGS sequence"/>
</dbReference>
<proteinExistence type="inferred from homology"/>
<dbReference type="Gene3D" id="1.10.10.10">
    <property type="entry name" value="Winged helix-like DNA-binding domain superfamily/Winged helix DNA-binding domain"/>
    <property type="match status" value="1"/>
</dbReference>
<dbReference type="InterPro" id="IPR005119">
    <property type="entry name" value="LysR_subst-bd"/>
</dbReference>
<gene>
    <name evidence="6" type="ORF">GCM10010315_19100</name>
</gene>
<organism evidence="6 7">
    <name type="scientific">Streptomyces luteosporeus</name>
    <dbReference type="NCBI Taxonomy" id="173856"/>
    <lineage>
        <taxon>Bacteria</taxon>
        <taxon>Bacillati</taxon>
        <taxon>Actinomycetota</taxon>
        <taxon>Actinomycetes</taxon>
        <taxon>Kitasatosporales</taxon>
        <taxon>Streptomycetaceae</taxon>
        <taxon>Streptomyces</taxon>
    </lineage>
</organism>
<keyword evidence="4" id="KW-0804">Transcription</keyword>
<reference evidence="6 7" key="1">
    <citation type="journal article" date="2019" name="Int. J. Syst. Evol. Microbiol.">
        <title>The Global Catalogue of Microorganisms (GCM) 10K type strain sequencing project: providing services to taxonomists for standard genome sequencing and annotation.</title>
        <authorList>
            <consortium name="The Broad Institute Genomics Platform"/>
            <consortium name="The Broad Institute Genome Sequencing Center for Infectious Disease"/>
            <person name="Wu L."/>
            <person name="Ma J."/>
        </authorList>
    </citation>
    <scope>NUCLEOTIDE SEQUENCE [LARGE SCALE GENOMIC DNA]</scope>
    <source>
        <strain evidence="6 7">JCM 4542</strain>
    </source>
</reference>
<protein>
    <submittedName>
        <fullName evidence="6">LysR family transcriptional regulator</fullName>
    </submittedName>
</protein>
<keyword evidence="2" id="KW-0805">Transcription regulation</keyword>
<comment type="caution">
    <text evidence="6">The sequence shown here is derived from an EMBL/GenBank/DDBJ whole genome shotgun (WGS) entry which is preliminary data.</text>
</comment>
<dbReference type="Pfam" id="PF03466">
    <property type="entry name" value="LysR_substrate"/>
    <property type="match status" value="1"/>
</dbReference>
<evidence type="ECO:0000313" key="7">
    <source>
        <dbReference type="Proteomes" id="UP001500886"/>
    </source>
</evidence>
<accession>A0ABN3TPX5</accession>
<dbReference type="InterPro" id="IPR036390">
    <property type="entry name" value="WH_DNA-bd_sf"/>
</dbReference>
<evidence type="ECO:0000256" key="4">
    <source>
        <dbReference type="ARBA" id="ARBA00023163"/>
    </source>
</evidence>